<proteinExistence type="predicted"/>
<dbReference type="AlphaFoldDB" id="A0A7I6N961"/>
<keyword evidence="1" id="KW-0812">Transmembrane</keyword>
<accession>A0A7I6N961</accession>
<keyword evidence="1" id="KW-1133">Transmembrane helix</keyword>
<reference evidence="2" key="1">
    <citation type="journal article" date="2020" name="Anaerobe">
        <title>Analysis of a plasmid encoding botulinum neurotoxin type G gene in Clostridium argentinense.</title>
        <authorList>
            <person name="Sakaguchi Y."/>
            <person name="Uchiyama J."/>
            <person name="Take A."/>
            <person name="Gotoh K."/>
            <person name="Sakaguchi M."/>
            <person name="Suzuki T."/>
            <person name="Yamamoto Y."/>
            <person name="Hosomi K."/>
            <person name="Kohda T."/>
            <person name="Mukamoto M."/>
            <person name="Kozaki S."/>
            <person name="Hayashi S."/>
            <person name="Oguma K."/>
        </authorList>
    </citation>
    <scope>NUCLEOTIDE SEQUENCE</scope>
    <source>
        <strain evidence="2">2740</strain>
        <plasmid evidence="2">pCAG</plasmid>
    </source>
</reference>
<feature type="transmembrane region" description="Helical" evidence="1">
    <location>
        <begin position="27"/>
        <end position="50"/>
    </location>
</feature>
<keyword evidence="1" id="KW-0472">Membrane</keyword>
<keyword evidence="2" id="KW-0614">Plasmid</keyword>
<dbReference type="EMBL" id="AB853998">
    <property type="protein sequence ID" value="BBB39298.1"/>
    <property type="molecule type" value="Genomic_DNA"/>
</dbReference>
<protein>
    <submittedName>
        <fullName evidence="2">Uncharacterized protein</fullName>
    </submittedName>
</protein>
<sequence length="53" mass="5933">MIKVLGSLYITSMTAKCFTSAINSKVSFYYIFGLIFFTFLTSPTTSPALFKAY</sequence>
<evidence type="ECO:0000256" key="1">
    <source>
        <dbReference type="SAM" id="Phobius"/>
    </source>
</evidence>
<geneLocation type="plasmid" evidence="2">
    <name>pCAG</name>
</geneLocation>
<evidence type="ECO:0000313" key="2">
    <source>
        <dbReference type="EMBL" id="BBB39298.1"/>
    </source>
</evidence>
<name>A0A7I6N961_9CLOT</name>
<organism evidence="2">
    <name type="scientific">Clostridium argentinense</name>
    <dbReference type="NCBI Taxonomy" id="29341"/>
    <lineage>
        <taxon>Bacteria</taxon>
        <taxon>Bacillati</taxon>
        <taxon>Bacillota</taxon>
        <taxon>Clostridia</taxon>
        <taxon>Eubacteriales</taxon>
        <taxon>Clostridiaceae</taxon>
        <taxon>Clostridium</taxon>
    </lineage>
</organism>